<evidence type="ECO:0000313" key="4">
    <source>
        <dbReference type="Proteomes" id="UP000617426"/>
    </source>
</evidence>
<dbReference type="AlphaFoldDB" id="A0A923E6G8"/>
<dbReference type="PANTHER" id="PTHR34703:SF1">
    <property type="entry name" value="ANTIPORTER SUBUNIT MNHG2-RELATED"/>
    <property type="match status" value="1"/>
</dbReference>
<accession>A0A923E6G8</accession>
<dbReference type="EMBL" id="JACHMK010000001">
    <property type="protein sequence ID" value="MBB6335657.1"/>
    <property type="molecule type" value="Genomic_DNA"/>
</dbReference>
<comment type="caution">
    <text evidence="3">The sequence shown here is derived from an EMBL/GenBank/DDBJ whole genome shotgun (WGS) entry which is preliminary data.</text>
</comment>
<comment type="similarity">
    <text evidence="1">Belongs to the CPA3 antiporters (TC 2.A.63) subunit G family.</text>
</comment>
<evidence type="ECO:0000256" key="1">
    <source>
        <dbReference type="ARBA" id="ARBA00008404"/>
    </source>
</evidence>
<proteinExistence type="inferred from homology"/>
<name>A0A923E6G8_9ACTO</name>
<evidence type="ECO:0000256" key="2">
    <source>
        <dbReference type="SAM" id="Phobius"/>
    </source>
</evidence>
<dbReference type="InterPro" id="IPR005133">
    <property type="entry name" value="PhaG_MnhG_YufB"/>
</dbReference>
<organism evidence="3 4">
    <name type="scientific">Schaalia hyovaginalis</name>
    <dbReference type="NCBI Taxonomy" id="29316"/>
    <lineage>
        <taxon>Bacteria</taxon>
        <taxon>Bacillati</taxon>
        <taxon>Actinomycetota</taxon>
        <taxon>Actinomycetes</taxon>
        <taxon>Actinomycetales</taxon>
        <taxon>Actinomycetaceae</taxon>
        <taxon>Schaalia</taxon>
    </lineage>
</organism>
<dbReference type="PANTHER" id="PTHR34703">
    <property type="entry name" value="ANTIPORTER SUBUNIT MNHG2-RELATED"/>
    <property type="match status" value="1"/>
</dbReference>
<sequence>MDPYVLLDVAGLACVCLGVVFTFIASIGMVRYRDILSRQHVATKPQIFSLIMYFLGIALLVREPSVTWTMLLVIAFQIITAPISAHMLSRAAYRTGRVDPSSLADDALGEDLVKAEEQVEAEGVEDDPKP</sequence>
<dbReference type="Pfam" id="PF03334">
    <property type="entry name" value="PhaG_MnhG_YufB"/>
    <property type="match status" value="1"/>
</dbReference>
<evidence type="ECO:0000313" key="3">
    <source>
        <dbReference type="EMBL" id="MBB6335657.1"/>
    </source>
</evidence>
<feature type="transmembrane region" description="Helical" evidence="2">
    <location>
        <begin position="67"/>
        <end position="88"/>
    </location>
</feature>
<dbReference type="Proteomes" id="UP000617426">
    <property type="component" value="Unassembled WGS sequence"/>
</dbReference>
<keyword evidence="2" id="KW-0472">Membrane</keyword>
<keyword evidence="2" id="KW-1133">Transmembrane helix</keyword>
<keyword evidence="4" id="KW-1185">Reference proteome</keyword>
<dbReference type="RefSeq" id="WP_184454160.1">
    <property type="nucleotide sequence ID" value="NZ_JACHMK010000001.1"/>
</dbReference>
<feature type="transmembrane region" description="Helical" evidence="2">
    <location>
        <begin position="6"/>
        <end position="30"/>
    </location>
</feature>
<feature type="transmembrane region" description="Helical" evidence="2">
    <location>
        <begin position="42"/>
        <end position="61"/>
    </location>
</feature>
<gene>
    <name evidence="3" type="ORF">HD592_002222</name>
</gene>
<reference evidence="3" key="1">
    <citation type="submission" date="2020-08" db="EMBL/GenBank/DDBJ databases">
        <title>Sequencing the genomes of 1000 actinobacteria strains.</title>
        <authorList>
            <person name="Klenk H.-P."/>
        </authorList>
    </citation>
    <scope>NUCLEOTIDE SEQUENCE</scope>
    <source>
        <strain evidence="3">DSM 10695</strain>
    </source>
</reference>
<dbReference type="NCBIfam" id="TIGR01300">
    <property type="entry name" value="CPA3_mnhG_phaG"/>
    <property type="match status" value="1"/>
</dbReference>
<dbReference type="GO" id="GO:0015385">
    <property type="term" value="F:sodium:proton antiporter activity"/>
    <property type="evidence" value="ECO:0007669"/>
    <property type="project" value="TreeGrafter"/>
</dbReference>
<protein>
    <submittedName>
        <fullName evidence="3">Multicomponent Na+:H+ antiporter subunit G</fullName>
    </submittedName>
</protein>
<keyword evidence="2" id="KW-0812">Transmembrane</keyword>